<keyword evidence="10 14" id="KW-0675">Receptor</keyword>
<evidence type="ECO:0000256" key="14">
    <source>
        <dbReference type="RuleBase" id="RU000688"/>
    </source>
</evidence>
<dbReference type="GO" id="GO:0004997">
    <property type="term" value="F:thyrotropin-releasing hormone receptor activity"/>
    <property type="evidence" value="ECO:0007669"/>
    <property type="project" value="InterPro"/>
</dbReference>
<dbReference type="GO" id="GO:0007200">
    <property type="term" value="P:phospholipase C-activating G protein-coupled receptor signaling pathway"/>
    <property type="evidence" value="ECO:0007669"/>
    <property type="project" value="TreeGrafter"/>
</dbReference>
<evidence type="ECO:0000256" key="10">
    <source>
        <dbReference type="ARBA" id="ARBA00023170"/>
    </source>
</evidence>
<dbReference type="Proteomes" id="UP000246464">
    <property type="component" value="Chromosome 1"/>
</dbReference>
<dbReference type="PROSITE" id="PS00237">
    <property type="entry name" value="G_PROTEIN_RECEP_F1_1"/>
    <property type="match status" value="1"/>
</dbReference>
<evidence type="ECO:0000256" key="8">
    <source>
        <dbReference type="ARBA" id="ARBA00023136"/>
    </source>
</evidence>
<reference evidence="18 19" key="1">
    <citation type="submission" date="2017-12" db="EMBL/GenBank/DDBJ databases">
        <title>Integrating genomic resources of turbot (Scophthalmus maximus) in depth evaluation of genetic and physical mapping variation across individuals.</title>
        <authorList>
            <person name="Martinez P."/>
        </authorList>
    </citation>
    <scope>NUCLEOTIDE SEQUENCE [LARGE SCALE GENOMIC DNA]</scope>
</reference>
<keyword evidence="9" id="KW-1015">Disulfide bond</keyword>
<evidence type="ECO:0000256" key="11">
    <source>
        <dbReference type="ARBA" id="ARBA00023180"/>
    </source>
</evidence>
<dbReference type="AlphaFoldDB" id="A0A2U9AZP4"/>
<dbReference type="InterPro" id="IPR002120">
    <property type="entry name" value="TRH_rcpt_1"/>
</dbReference>
<feature type="domain" description="G-protein coupled receptors family 1 profile" evidence="17">
    <location>
        <begin position="51"/>
        <end position="326"/>
    </location>
</feature>
<dbReference type="GO" id="GO:0005886">
    <property type="term" value="C:plasma membrane"/>
    <property type="evidence" value="ECO:0007669"/>
    <property type="project" value="UniProtKB-SubCell"/>
</dbReference>
<dbReference type="InterPro" id="IPR000276">
    <property type="entry name" value="GPCR_Rhodpsn"/>
</dbReference>
<evidence type="ECO:0000256" key="7">
    <source>
        <dbReference type="ARBA" id="ARBA00023040"/>
    </source>
</evidence>
<keyword evidence="4" id="KW-1003">Cell membrane</keyword>
<feature type="compositionally biased region" description="Low complexity" evidence="15">
    <location>
        <begin position="382"/>
        <end position="393"/>
    </location>
</feature>
<evidence type="ECO:0000256" key="5">
    <source>
        <dbReference type="ARBA" id="ARBA00022692"/>
    </source>
</evidence>
<evidence type="ECO:0000256" key="3">
    <source>
        <dbReference type="ARBA" id="ARBA00018873"/>
    </source>
</evidence>
<dbReference type="InterPro" id="IPR017452">
    <property type="entry name" value="GPCR_Rhodpsn_7TM"/>
</dbReference>
<evidence type="ECO:0000256" key="6">
    <source>
        <dbReference type="ARBA" id="ARBA00022989"/>
    </source>
</evidence>
<dbReference type="SMART" id="SM01381">
    <property type="entry name" value="7TM_GPCR_Srsx"/>
    <property type="match status" value="1"/>
</dbReference>
<accession>A0A2U9AZP4</accession>
<evidence type="ECO:0000256" key="1">
    <source>
        <dbReference type="ARBA" id="ARBA00004100"/>
    </source>
</evidence>
<keyword evidence="8 16" id="KW-0472">Membrane</keyword>
<evidence type="ECO:0000256" key="12">
    <source>
        <dbReference type="ARBA" id="ARBA00023224"/>
    </source>
</evidence>
<dbReference type="STRING" id="52904.ENSSMAP00000013459"/>
<feature type="transmembrane region" description="Helical" evidence="16">
    <location>
        <begin position="206"/>
        <end position="228"/>
    </location>
</feature>
<evidence type="ECO:0000256" key="4">
    <source>
        <dbReference type="ARBA" id="ARBA00022475"/>
    </source>
</evidence>
<feature type="compositionally biased region" description="Low complexity" evidence="15">
    <location>
        <begin position="248"/>
        <end position="264"/>
    </location>
</feature>
<protein>
    <recommendedName>
        <fullName evidence="3">Thyrotropin-releasing hormone receptor</fullName>
    </recommendedName>
    <alternativeName>
        <fullName evidence="13">Thyroliberin receptor</fullName>
    </alternativeName>
</protein>
<dbReference type="PROSITE" id="PS50262">
    <property type="entry name" value="G_PROTEIN_RECEP_F1_2"/>
    <property type="match status" value="1"/>
</dbReference>
<keyword evidence="19" id="KW-1185">Reference proteome</keyword>
<dbReference type="PANTHER" id="PTHR46061:SF2">
    <property type="entry name" value="THYROTROPIN-RELEASING HORMONE RECEPTOR"/>
    <property type="match status" value="1"/>
</dbReference>
<feature type="region of interest" description="Disordered" evidence="15">
    <location>
        <begin position="238"/>
        <end position="264"/>
    </location>
</feature>
<feature type="transmembrane region" description="Helical" evidence="16">
    <location>
        <begin position="35"/>
        <end position="60"/>
    </location>
</feature>
<comment type="function">
    <text evidence="1">Receptor for thyrotropin-releasing hormone (TRH). Upon ligand binding, this G-protein-coupled receptor triggers activation of the phosphatidylinositol (IP3)-calcium-protein kinase C (PKC) pathway.</text>
</comment>
<dbReference type="FunFam" id="1.20.1070.10:FF:000186">
    <property type="entry name" value="thyrotropin-releasing hormone receptor"/>
    <property type="match status" value="1"/>
</dbReference>
<dbReference type="PRINTS" id="PR01846">
    <property type="entry name" value="TRHRFAMILY"/>
</dbReference>
<proteinExistence type="inferred from homology"/>
<dbReference type="SUPFAM" id="SSF81321">
    <property type="entry name" value="Family A G protein-coupled receptor-like"/>
    <property type="match status" value="1"/>
</dbReference>
<feature type="region of interest" description="Disordered" evidence="15">
    <location>
        <begin position="367"/>
        <end position="398"/>
    </location>
</feature>
<feature type="compositionally biased region" description="Basic and acidic residues" evidence="15">
    <location>
        <begin position="371"/>
        <end position="380"/>
    </location>
</feature>
<dbReference type="Pfam" id="PF00001">
    <property type="entry name" value="7tm_1"/>
    <property type="match status" value="1"/>
</dbReference>
<evidence type="ECO:0000256" key="2">
    <source>
        <dbReference type="ARBA" id="ARBA00004651"/>
    </source>
</evidence>
<evidence type="ECO:0000313" key="18">
    <source>
        <dbReference type="EMBL" id="AWO97031.1"/>
    </source>
</evidence>
<evidence type="ECO:0000256" key="9">
    <source>
        <dbReference type="ARBA" id="ARBA00023157"/>
    </source>
</evidence>
<evidence type="ECO:0000256" key="15">
    <source>
        <dbReference type="SAM" id="MobiDB-lite"/>
    </source>
</evidence>
<dbReference type="Gene3D" id="1.20.1070.10">
    <property type="entry name" value="Rhodopsin 7-helix transmembrane proteins"/>
    <property type="match status" value="1"/>
</dbReference>
<evidence type="ECO:0000256" key="13">
    <source>
        <dbReference type="ARBA" id="ARBA00032251"/>
    </source>
</evidence>
<feature type="transmembrane region" description="Helical" evidence="16">
    <location>
        <begin position="154"/>
        <end position="172"/>
    </location>
</feature>
<keyword evidence="7 14" id="KW-0297">G-protein coupled receptor</keyword>
<comment type="similarity">
    <text evidence="14">Belongs to the G-protein coupled receptor 1 family.</text>
</comment>
<evidence type="ECO:0000256" key="16">
    <source>
        <dbReference type="SAM" id="Phobius"/>
    </source>
</evidence>
<evidence type="ECO:0000259" key="17">
    <source>
        <dbReference type="PROSITE" id="PS50262"/>
    </source>
</evidence>
<keyword evidence="11" id="KW-0325">Glycoprotein</keyword>
<comment type="subcellular location">
    <subcellularLocation>
        <location evidence="2">Cell membrane</location>
        <topology evidence="2">Multi-pass membrane protein</topology>
    </subcellularLocation>
</comment>
<evidence type="ECO:0000313" key="19">
    <source>
        <dbReference type="Proteomes" id="UP000246464"/>
    </source>
</evidence>
<name>A0A2U9AZP4_SCOMX</name>
<dbReference type="CDD" id="cd14995">
    <property type="entry name" value="7tmA_TRH-R"/>
    <property type="match status" value="1"/>
</dbReference>
<keyword evidence="5 14" id="KW-0812">Transmembrane</keyword>
<gene>
    <name evidence="18" type="ORF">SMAX5B_005025</name>
</gene>
<dbReference type="PANTHER" id="PTHR46061">
    <property type="entry name" value="THYROTROPIN-RELEASING HORMONE RECEPTOR"/>
    <property type="match status" value="1"/>
</dbReference>
<keyword evidence="12 14" id="KW-0807">Transducer</keyword>
<feature type="transmembrane region" description="Helical" evidence="16">
    <location>
        <begin position="306"/>
        <end position="329"/>
    </location>
</feature>
<sequence>MANHTVDNMTEVNDSSVRDNHTLGAWSDYTAEYKVVSVFLVSLICGVGIVGNVMVILVVLTTKHMRTPTNCYLVSLAVADLIVLTAAGLPNITDALYGQWLFGYAGCLGITYLQYLGINASSCSITAFTVERYIAICHPIKAQFLCTLSRAKRIILLVWALTSVYCVMWLFLSDTKELVYDNAVLLSCAYRVSRSLYLPIYFTDFAVFYVLPLMLATVLYGLIARILFLNPLPSDPKDGTKKWRKQTSQGGRMIRGGSSSSTTAASRRQVTKMLAVVVILFALLWMPYRTLVVVNSFLDKAYLDTWFLLFCRLCIYFNSAINPVIYNAMSQKFRAAFKKLCHCGPQRMEKPASYSVALTYSVIKETSNGESPDHFTREMDEPNTPTNQYPPTTKRMPYEAPPPSVADVKIRIIGDSSVNLQTRQERPCNECHMLTPDMVEGTVGIMNAQVHVPPHSSDSVTQG</sequence>
<feature type="transmembrane region" description="Helical" evidence="16">
    <location>
        <begin position="72"/>
        <end position="92"/>
    </location>
</feature>
<keyword evidence="6 16" id="KW-1133">Transmembrane helix</keyword>
<dbReference type="PRINTS" id="PR00237">
    <property type="entry name" value="GPCRRHODOPSN"/>
</dbReference>
<feature type="transmembrane region" description="Helical" evidence="16">
    <location>
        <begin position="270"/>
        <end position="286"/>
    </location>
</feature>
<dbReference type="EMBL" id="CP026243">
    <property type="protein sequence ID" value="AWO97031.1"/>
    <property type="molecule type" value="Genomic_DNA"/>
</dbReference>
<dbReference type="PRINTS" id="PR00751">
    <property type="entry name" value="THYROLIBRINR"/>
</dbReference>
<organism evidence="18 19">
    <name type="scientific">Scophthalmus maximus</name>
    <name type="common">Turbot</name>
    <name type="synonym">Psetta maxima</name>
    <dbReference type="NCBI Taxonomy" id="52904"/>
    <lineage>
        <taxon>Eukaryota</taxon>
        <taxon>Metazoa</taxon>
        <taxon>Chordata</taxon>
        <taxon>Craniata</taxon>
        <taxon>Vertebrata</taxon>
        <taxon>Euteleostomi</taxon>
        <taxon>Actinopterygii</taxon>
        <taxon>Neopterygii</taxon>
        <taxon>Teleostei</taxon>
        <taxon>Neoteleostei</taxon>
        <taxon>Acanthomorphata</taxon>
        <taxon>Carangaria</taxon>
        <taxon>Pleuronectiformes</taxon>
        <taxon>Pleuronectoidei</taxon>
        <taxon>Scophthalmidae</taxon>
        <taxon>Scophthalmus</taxon>
    </lineage>
</organism>